<keyword evidence="1" id="KW-0575">Peroxidase</keyword>
<evidence type="ECO:0000313" key="2">
    <source>
        <dbReference type="Proteomes" id="UP001597040"/>
    </source>
</evidence>
<dbReference type="Proteomes" id="UP001597040">
    <property type="component" value="Unassembled WGS sequence"/>
</dbReference>
<dbReference type="Gene3D" id="3.30.300.20">
    <property type="match status" value="1"/>
</dbReference>
<dbReference type="PANTHER" id="PTHR35368">
    <property type="entry name" value="HYDROPEROXIDE REDUCTASE"/>
    <property type="match status" value="1"/>
</dbReference>
<comment type="caution">
    <text evidence="1">The sequence shown here is derived from an EMBL/GenBank/DDBJ whole genome shotgun (WGS) entry which is preliminary data.</text>
</comment>
<proteinExistence type="predicted"/>
<name>A0ABW3LSD6_9BACI</name>
<keyword evidence="2" id="KW-1185">Reference proteome</keyword>
<dbReference type="Pfam" id="PF02566">
    <property type="entry name" value="OsmC"/>
    <property type="match status" value="1"/>
</dbReference>
<reference evidence="2" key="1">
    <citation type="journal article" date="2019" name="Int. J. Syst. Evol. Microbiol.">
        <title>The Global Catalogue of Microorganisms (GCM) 10K type strain sequencing project: providing services to taxonomists for standard genome sequencing and annotation.</title>
        <authorList>
            <consortium name="The Broad Institute Genomics Platform"/>
            <consortium name="The Broad Institute Genome Sequencing Center for Infectious Disease"/>
            <person name="Wu L."/>
            <person name="Ma J."/>
        </authorList>
    </citation>
    <scope>NUCLEOTIDE SEQUENCE [LARGE SCALE GENOMIC DNA]</scope>
    <source>
        <strain evidence="2">CCUG 56754</strain>
    </source>
</reference>
<dbReference type="EC" id="1.11.1.-" evidence="1"/>
<evidence type="ECO:0000313" key="1">
    <source>
        <dbReference type="EMBL" id="MFD1039775.1"/>
    </source>
</evidence>
<keyword evidence="1" id="KW-0560">Oxidoreductase</keyword>
<protein>
    <submittedName>
        <fullName evidence="1">OsmC family protein</fullName>
        <ecNumber evidence="1">1.11.1.-</ecNumber>
    </submittedName>
</protein>
<dbReference type="InterPro" id="IPR052924">
    <property type="entry name" value="OsmC/Ohr_hydroprdx_reductase"/>
</dbReference>
<organism evidence="1 2">
    <name type="scientific">Virgibacillus byunsanensis</name>
    <dbReference type="NCBI Taxonomy" id="570945"/>
    <lineage>
        <taxon>Bacteria</taxon>
        <taxon>Bacillati</taxon>
        <taxon>Bacillota</taxon>
        <taxon>Bacilli</taxon>
        <taxon>Bacillales</taxon>
        <taxon>Bacillaceae</taxon>
        <taxon>Virgibacillus</taxon>
    </lineage>
</organism>
<gene>
    <name evidence="1" type="ORF">ACFQ3N_15420</name>
</gene>
<sequence length="102" mass="11555">MNLNGLLDTNGGRNPFEYLLGALSTCTSIIVSYAAKEQDFEYSGLDFSADATLDPRGFRAIEDVTTYFQMVKINVTVKTNENDDQLRKLKETVEKRCPIFNY</sequence>
<dbReference type="InterPro" id="IPR003718">
    <property type="entry name" value="OsmC/Ohr_fam"/>
</dbReference>
<dbReference type="EMBL" id="JBHTKJ010000046">
    <property type="protein sequence ID" value="MFD1039775.1"/>
    <property type="molecule type" value="Genomic_DNA"/>
</dbReference>
<accession>A0ABW3LSD6</accession>
<dbReference type="InterPro" id="IPR036102">
    <property type="entry name" value="OsmC/Ohrsf"/>
</dbReference>
<dbReference type="RefSeq" id="WP_390363431.1">
    <property type="nucleotide sequence ID" value="NZ_JBHTKJ010000046.1"/>
</dbReference>
<dbReference type="InterPro" id="IPR015946">
    <property type="entry name" value="KH_dom-like_a/b"/>
</dbReference>
<dbReference type="SUPFAM" id="SSF82784">
    <property type="entry name" value="OsmC-like"/>
    <property type="match status" value="1"/>
</dbReference>
<dbReference type="PANTHER" id="PTHR35368:SF1">
    <property type="entry name" value="HYDROPEROXIDE REDUCTASE"/>
    <property type="match status" value="1"/>
</dbReference>
<dbReference type="GO" id="GO:0004601">
    <property type="term" value="F:peroxidase activity"/>
    <property type="evidence" value="ECO:0007669"/>
    <property type="project" value="UniProtKB-KW"/>
</dbReference>